<reference evidence="2 3" key="1">
    <citation type="journal article" date="2020" name="Arch. Microbiol.">
        <title>Bradyrhizobium campsiandrae sp. nov., a nitrogen-fixing bacterial strain isolated from a native leguminous tree from the Amazon adapted to flooded conditions.</title>
        <authorList>
            <person name="Cabral Michel D."/>
            <person name="Martins da Costa E."/>
            <person name="Azarias Guimaraes A."/>
            <person name="Soares de Carvalho T."/>
            <person name="Santos de Castro Caputo P."/>
            <person name="Willems A."/>
            <person name="de Souza Moreira F.M."/>
        </authorList>
    </citation>
    <scope>NUCLEOTIDE SEQUENCE [LARGE SCALE GENOMIC DNA]</scope>
    <source>
        <strain evidence="3">INPA 384B</strain>
    </source>
</reference>
<protein>
    <submittedName>
        <fullName evidence="2">Uncharacterized protein</fullName>
    </submittedName>
</protein>
<keyword evidence="3" id="KW-1185">Reference proteome</keyword>
<sequence>MNRRSHGQPYVFQAIAAKNFYYNLAAQIVAMTLFIAAFRNRCRPAQEARTKRVRWLSRSWRARSL</sequence>
<evidence type="ECO:0000313" key="2">
    <source>
        <dbReference type="EMBL" id="MBC9976667.1"/>
    </source>
</evidence>
<keyword evidence="1" id="KW-1133">Transmembrane helix</keyword>
<feature type="transmembrane region" description="Helical" evidence="1">
    <location>
        <begin position="20"/>
        <end position="38"/>
    </location>
</feature>
<dbReference type="RefSeq" id="WP_188098283.1">
    <property type="nucleotide sequence ID" value="NZ_JAANIH010000008.1"/>
</dbReference>
<name>A0ABR7TZS0_9BRAD</name>
<dbReference type="EMBL" id="JAATTO010000001">
    <property type="protein sequence ID" value="MBC9976667.1"/>
    <property type="molecule type" value="Genomic_DNA"/>
</dbReference>
<keyword evidence="1" id="KW-0812">Transmembrane</keyword>
<evidence type="ECO:0000313" key="3">
    <source>
        <dbReference type="Proteomes" id="UP000639516"/>
    </source>
</evidence>
<accession>A0ABR7TZS0</accession>
<comment type="caution">
    <text evidence="2">The sequence shown here is derived from an EMBL/GenBank/DDBJ whole genome shotgun (WGS) entry which is preliminary data.</text>
</comment>
<evidence type="ECO:0000256" key="1">
    <source>
        <dbReference type="SAM" id="Phobius"/>
    </source>
</evidence>
<proteinExistence type="predicted"/>
<organism evidence="2 3">
    <name type="scientific">Bradyrhizobium campsiandrae</name>
    <dbReference type="NCBI Taxonomy" id="1729892"/>
    <lineage>
        <taxon>Bacteria</taxon>
        <taxon>Pseudomonadati</taxon>
        <taxon>Pseudomonadota</taxon>
        <taxon>Alphaproteobacteria</taxon>
        <taxon>Hyphomicrobiales</taxon>
        <taxon>Nitrobacteraceae</taxon>
        <taxon>Bradyrhizobium</taxon>
    </lineage>
</organism>
<gene>
    <name evidence="2" type="ORF">HA482_00390</name>
</gene>
<dbReference type="Proteomes" id="UP000639516">
    <property type="component" value="Unassembled WGS sequence"/>
</dbReference>
<keyword evidence="1" id="KW-0472">Membrane</keyword>